<evidence type="ECO:0000259" key="3">
    <source>
        <dbReference type="Pfam" id="PF00884"/>
    </source>
</evidence>
<evidence type="ECO:0000313" key="4">
    <source>
        <dbReference type="EMBL" id="PHP64826.1"/>
    </source>
</evidence>
<keyword evidence="5" id="KW-1185">Reference proteome</keyword>
<proteinExistence type="predicted"/>
<evidence type="ECO:0000313" key="5">
    <source>
        <dbReference type="Proteomes" id="UP000221168"/>
    </source>
</evidence>
<dbReference type="CDD" id="cd16037">
    <property type="entry name" value="sulfatase_like"/>
    <property type="match status" value="1"/>
</dbReference>
<dbReference type="Gene3D" id="3.40.720.10">
    <property type="entry name" value="Alkaline Phosphatase, subunit A"/>
    <property type="match status" value="1"/>
</dbReference>
<dbReference type="GO" id="GO:0005737">
    <property type="term" value="C:cytoplasm"/>
    <property type="evidence" value="ECO:0007669"/>
    <property type="project" value="TreeGrafter"/>
</dbReference>
<protein>
    <submittedName>
        <fullName evidence="4">Sulfatase</fullName>
    </submittedName>
</protein>
<evidence type="ECO:0000256" key="2">
    <source>
        <dbReference type="ARBA" id="ARBA00022801"/>
    </source>
</evidence>
<evidence type="ECO:0000256" key="1">
    <source>
        <dbReference type="ARBA" id="ARBA00022723"/>
    </source>
</evidence>
<name>A0A2G1QH35_9HYPH</name>
<dbReference type="AlphaFoldDB" id="A0A2G1QH35"/>
<dbReference type="SUPFAM" id="SSF53649">
    <property type="entry name" value="Alkaline phosphatase-like"/>
    <property type="match status" value="1"/>
</dbReference>
<dbReference type="GO" id="GO:0008484">
    <property type="term" value="F:sulfuric ester hydrolase activity"/>
    <property type="evidence" value="ECO:0007669"/>
    <property type="project" value="TreeGrafter"/>
</dbReference>
<dbReference type="OrthoDB" id="9803751at2"/>
<dbReference type="Pfam" id="PF00884">
    <property type="entry name" value="Sulfatase"/>
    <property type="match status" value="1"/>
</dbReference>
<dbReference type="Proteomes" id="UP000221168">
    <property type="component" value="Unassembled WGS sequence"/>
</dbReference>
<dbReference type="PANTHER" id="PTHR45953">
    <property type="entry name" value="IDURONATE 2-SULFATASE"/>
    <property type="match status" value="1"/>
</dbReference>
<comment type="caution">
    <text evidence="4">The sequence shown here is derived from an EMBL/GenBank/DDBJ whole genome shotgun (WGS) entry which is preliminary data.</text>
</comment>
<organism evidence="4 5">
    <name type="scientific">Zhengella mangrovi</name>
    <dbReference type="NCBI Taxonomy" id="1982044"/>
    <lineage>
        <taxon>Bacteria</taxon>
        <taxon>Pseudomonadati</taxon>
        <taxon>Pseudomonadota</taxon>
        <taxon>Alphaproteobacteria</taxon>
        <taxon>Hyphomicrobiales</taxon>
        <taxon>Notoacmeibacteraceae</taxon>
        <taxon>Zhengella</taxon>
    </lineage>
</organism>
<keyword evidence="1" id="KW-0479">Metal-binding</keyword>
<dbReference type="PANTHER" id="PTHR45953:SF1">
    <property type="entry name" value="IDURONATE 2-SULFATASE"/>
    <property type="match status" value="1"/>
</dbReference>
<dbReference type="GO" id="GO:0046872">
    <property type="term" value="F:metal ion binding"/>
    <property type="evidence" value="ECO:0007669"/>
    <property type="project" value="UniProtKB-KW"/>
</dbReference>
<dbReference type="InterPro" id="IPR000917">
    <property type="entry name" value="Sulfatase_N"/>
</dbReference>
<accession>A0A2G1QH35</accession>
<dbReference type="EMBL" id="PDVP01000022">
    <property type="protein sequence ID" value="PHP64826.1"/>
    <property type="molecule type" value="Genomic_DNA"/>
</dbReference>
<dbReference type="RefSeq" id="WP_099308610.1">
    <property type="nucleotide sequence ID" value="NZ_PDVP01000022.1"/>
</dbReference>
<reference evidence="4 5" key="1">
    <citation type="submission" date="2017-10" db="EMBL/GenBank/DDBJ databases">
        <title>Sedimentibacterium mangrovi gen. nov., sp. nov., a novel member of family Phyllobacteriacea isolated from mangrove sediment.</title>
        <authorList>
            <person name="Liao H."/>
            <person name="Tian Y."/>
        </authorList>
    </citation>
    <scope>NUCLEOTIDE SEQUENCE [LARGE SCALE GENOMIC DNA]</scope>
    <source>
        <strain evidence="4 5">X9-2-2</strain>
    </source>
</reference>
<feature type="domain" description="Sulfatase N-terminal" evidence="3">
    <location>
        <begin position="5"/>
        <end position="350"/>
    </location>
</feature>
<keyword evidence="2" id="KW-0378">Hydrolase</keyword>
<sequence length="482" mass="52622">MRRSKNLLVIMSDEHQSGALSCAGHPVVKTPNLDALCARGTRFANAYTPSPICVPARAAFASGRYVHDIRLWDNAMPYIGTPRGWGHALQDSHIRVESIGKLHYRHAEDPAGFDVEHIPMNVVGGTGMVWGSIRREDERVYKDGRMLGTYIGPGESPYTRYDAEVVSRSGKWFADAAADNRPWCLYVGLVAPHFPLIVPQEFLDLYPLDSLPPLKLHPRDGYRHHPWVALQDAALAGDKAFRDDEERLMAIACYFGLCSWLDHNVGLILQSLQDSGMAGDTTVIYTSDHGDNVGARGLWGKSNMYEESVAVPMIVAPPKASGDAMTSGAICATPVSLLDVSQTIIDHFGASLEGERPGRSLYDIAGEPADPDRVIFSEYHAVGAVSACYMVRKGRWKYIHYVGFEPELFDLGNDPDETVNRAGDADCAAVLADLRAILQGICDPDATNEQAFADQDAMIESYGGREKAMHIGAPAATPPPEV</sequence>
<dbReference type="InterPro" id="IPR017850">
    <property type="entry name" value="Alkaline_phosphatase_core_sf"/>
</dbReference>
<gene>
    <name evidence="4" type="ORF">CSC94_22385</name>
</gene>